<gene>
    <name evidence="1" type="ORF">D7S86_12245</name>
</gene>
<protein>
    <submittedName>
        <fullName evidence="1">DUF3564 family protein</fullName>
    </submittedName>
</protein>
<keyword evidence="2" id="KW-1185">Reference proteome</keyword>
<dbReference type="AlphaFoldDB" id="A0A494Y3C2"/>
<dbReference type="OrthoDB" id="9130024at2"/>
<evidence type="ECO:0000313" key="1">
    <source>
        <dbReference type="EMBL" id="RKP55953.1"/>
    </source>
</evidence>
<sequence>MRITVHLDTFNGLETGSFAVLWCDPETGRWSREGHLGIDLPEWGVLRGDGCDTVVEDPQRTCTLFALEGLDLSLIDAPHRGEDGIALYRPGMSAYGSAGHWSVQCVDAAAVHAEHSVFADADLHRHSDTERSSH</sequence>
<reference evidence="1 2" key="1">
    <citation type="submission" date="2018-10" db="EMBL/GenBank/DDBJ databases">
        <title>Robbsia sp. DHC34, isolated from soil.</title>
        <authorList>
            <person name="Gao Z.-H."/>
            <person name="Qiu L.-H."/>
        </authorList>
    </citation>
    <scope>NUCLEOTIDE SEQUENCE [LARGE SCALE GENOMIC DNA]</scope>
    <source>
        <strain evidence="1 2">DHC34</strain>
    </source>
</reference>
<comment type="caution">
    <text evidence="1">The sequence shown here is derived from an EMBL/GenBank/DDBJ whole genome shotgun (WGS) entry which is preliminary data.</text>
</comment>
<proteinExistence type="predicted"/>
<dbReference type="InterPro" id="IPR021947">
    <property type="entry name" value="DUF3564"/>
</dbReference>
<dbReference type="EMBL" id="RBZU01000004">
    <property type="protein sequence ID" value="RKP55953.1"/>
    <property type="molecule type" value="Genomic_DNA"/>
</dbReference>
<name>A0A494Y3C2_9BURK</name>
<dbReference type="Pfam" id="PF12087">
    <property type="entry name" value="DUF3564"/>
    <property type="match status" value="1"/>
</dbReference>
<accession>A0A494Y3C2</accession>
<organism evidence="1 2">
    <name type="scientific">Pararobbsia silviterrae</name>
    <dbReference type="NCBI Taxonomy" id="1792498"/>
    <lineage>
        <taxon>Bacteria</taxon>
        <taxon>Pseudomonadati</taxon>
        <taxon>Pseudomonadota</taxon>
        <taxon>Betaproteobacteria</taxon>
        <taxon>Burkholderiales</taxon>
        <taxon>Burkholderiaceae</taxon>
        <taxon>Pararobbsia</taxon>
    </lineage>
</organism>
<dbReference type="Proteomes" id="UP000270342">
    <property type="component" value="Unassembled WGS sequence"/>
</dbReference>
<dbReference type="RefSeq" id="WP_121086755.1">
    <property type="nucleotide sequence ID" value="NZ_RBZU01000004.1"/>
</dbReference>
<evidence type="ECO:0000313" key="2">
    <source>
        <dbReference type="Proteomes" id="UP000270342"/>
    </source>
</evidence>